<gene>
    <name evidence="4" type="ORF">BSF38_05129</name>
</gene>
<name>A0A1U7CX85_9BACT</name>
<keyword evidence="1 4" id="KW-0560">Oxidoreductase</keyword>
<comment type="similarity">
    <text evidence="1">Belongs to the D-isomer specific 2-hydroxyacid dehydrogenase family.</text>
</comment>
<evidence type="ECO:0000259" key="2">
    <source>
        <dbReference type="Pfam" id="PF00389"/>
    </source>
</evidence>
<evidence type="ECO:0000313" key="4">
    <source>
        <dbReference type="EMBL" id="APW63557.1"/>
    </source>
</evidence>
<dbReference type="SUPFAM" id="SSF52283">
    <property type="entry name" value="Formate/glycerate dehydrogenase catalytic domain-like"/>
    <property type="match status" value="1"/>
</dbReference>
<evidence type="ECO:0000256" key="1">
    <source>
        <dbReference type="RuleBase" id="RU003719"/>
    </source>
</evidence>
<reference evidence="5" key="1">
    <citation type="submission" date="2016-12" db="EMBL/GenBank/DDBJ databases">
        <title>Comparative genomics of four Isosphaeraceae planctomycetes: a common pool of plasmids and glycoside hydrolase genes.</title>
        <authorList>
            <person name="Ivanova A."/>
        </authorList>
    </citation>
    <scope>NUCLEOTIDE SEQUENCE [LARGE SCALE GENOMIC DNA]</scope>
    <source>
        <strain evidence="5">PX4</strain>
    </source>
</reference>
<dbReference type="Gene3D" id="3.40.50.720">
    <property type="entry name" value="NAD(P)-binding Rossmann-like Domain"/>
    <property type="match status" value="2"/>
</dbReference>
<proteinExistence type="inferred from homology"/>
<dbReference type="KEGG" id="pbor:BSF38_05129"/>
<dbReference type="SUPFAM" id="SSF51735">
    <property type="entry name" value="NAD(P)-binding Rossmann-fold domains"/>
    <property type="match status" value="1"/>
</dbReference>
<keyword evidence="5" id="KW-1185">Reference proteome</keyword>
<evidence type="ECO:0000313" key="5">
    <source>
        <dbReference type="Proteomes" id="UP000186309"/>
    </source>
</evidence>
<dbReference type="RefSeq" id="WP_076349891.1">
    <property type="nucleotide sequence ID" value="NZ_CP019082.1"/>
</dbReference>
<dbReference type="AlphaFoldDB" id="A0A1U7CX85"/>
<protein>
    <submittedName>
        <fullName evidence="4">Hydroxypyruvate reductase</fullName>
        <ecNumber evidence="4">1.1.1.81</ecNumber>
    </submittedName>
</protein>
<feature type="domain" description="D-isomer specific 2-hydroxyacid dehydrogenase catalytic" evidence="2">
    <location>
        <begin position="20"/>
        <end position="321"/>
    </location>
</feature>
<dbReference type="Pfam" id="PF02826">
    <property type="entry name" value="2-Hacid_dh_C"/>
    <property type="match status" value="1"/>
</dbReference>
<dbReference type="InterPro" id="IPR006140">
    <property type="entry name" value="D-isomer_DH_NAD-bd"/>
</dbReference>
<dbReference type="GO" id="GO:0051287">
    <property type="term" value="F:NAD binding"/>
    <property type="evidence" value="ECO:0007669"/>
    <property type="project" value="InterPro"/>
</dbReference>
<dbReference type="InterPro" id="IPR006139">
    <property type="entry name" value="D-isomer_2_OHA_DH_cat_dom"/>
</dbReference>
<dbReference type="Proteomes" id="UP000186309">
    <property type="component" value="Chromosome"/>
</dbReference>
<dbReference type="GO" id="GO:0140297">
    <property type="term" value="F:DNA-binding transcription factor binding"/>
    <property type="evidence" value="ECO:0007669"/>
    <property type="project" value="TreeGrafter"/>
</dbReference>
<dbReference type="InterPro" id="IPR036291">
    <property type="entry name" value="NAD(P)-bd_dom_sf"/>
</dbReference>
<evidence type="ECO:0000259" key="3">
    <source>
        <dbReference type="Pfam" id="PF02826"/>
    </source>
</evidence>
<dbReference type="CDD" id="cd05299">
    <property type="entry name" value="CtBP_dh"/>
    <property type="match status" value="1"/>
</dbReference>
<dbReference type="EMBL" id="CP019082">
    <property type="protein sequence ID" value="APW63557.1"/>
    <property type="molecule type" value="Genomic_DNA"/>
</dbReference>
<dbReference type="InterPro" id="IPR043322">
    <property type="entry name" value="CtBP"/>
</dbReference>
<accession>A0A1U7CX85</accession>
<dbReference type="PANTHER" id="PTHR46029">
    <property type="entry name" value="C-TERMINAL-BINDING PROTEIN"/>
    <property type="match status" value="1"/>
</dbReference>
<dbReference type="InterPro" id="IPR051638">
    <property type="entry name" value="CTBP_dehydrogenase"/>
</dbReference>
<sequence>MPSPGRFNVLVADFLDETLVEVPILDDVATLSLGRAMNETELVPLLPQADAIILFHDIPRFSETSFEVAERCRCIVRAGVGFNNVDLDAATRHGVQICNVPDYGTEEVADHAIMFLLALARRMLPCHDAIRGGLWNYTTALGTPRLRGKTLGLIGCGRIGAATALRAKAFGLNVVFYDPHLPEGVDKALGIHRAHRLEELLEQSDFVSLHCYLDESTHHIINPATIARMRAGSILVNTARGGCVDVAALLDGLESGRIGFAGLDVVEVEPLDDARLRNHPRVLLSPHSAFYSVEGFVELRSKAAKEVRRVLLGESPRNPVNRPGPRQD</sequence>
<dbReference type="GO" id="GO:0003714">
    <property type="term" value="F:transcription corepressor activity"/>
    <property type="evidence" value="ECO:0007669"/>
    <property type="project" value="InterPro"/>
</dbReference>
<dbReference type="PANTHER" id="PTHR46029:SF7">
    <property type="entry name" value="C-TERMINAL-BINDING PROTEIN"/>
    <property type="match status" value="1"/>
</dbReference>
<dbReference type="GO" id="GO:0001221">
    <property type="term" value="F:transcription coregulator binding"/>
    <property type="evidence" value="ECO:0007669"/>
    <property type="project" value="TreeGrafter"/>
</dbReference>
<keyword evidence="4" id="KW-0670">Pyruvate</keyword>
<dbReference type="STRING" id="1387353.BSF38_05129"/>
<dbReference type="GO" id="GO:0006357">
    <property type="term" value="P:regulation of transcription by RNA polymerase II"/>
    <property type="evidence" value="ECO:0007669"/>
    <property type="project" value="TreeGrafter"/>
</dbReference>
<feature type="domain" description="D-isomer specific 2-hydroxyacid dehydrogenase NAD-binding" evidence="3">
    <location>
        <begin position="113"/>
        <end position="289"/>
    </location>
</feature>
<organism evidence="4 5">
    <name type="scientific">Paludisphaera borealis</name>
    <dbReference type="NCBI Taxonomy" id="1387353"/>
    <lineage>
        <taxon>Bacteria</taxon>
        <taxon>Pseudomonadati</taxon>
        <taxon>Planctomycetota</taxon>
        <taxon>Planctomycetia</taxon>
        <taxon>Isosphaerales</taxon>
        <taxon>Isosphaeraceae</taxon>
        <taxon>Paludisphaera</taxon>
    </lineage>
</organism>
<dbReference type="EC" id="1.1.1.81" evidence="4"/>
<dbReference type="GO" id="GO:0016618">
    <property type="term" value="F:hydroxypyruvate reductase [NAD(P)H] activity"/>
    <property type="evidence" value="ECO:0007669"/>
    <property type="project" value="UniProtKB-EC"/>
</dbReference>
<dbReference type="Pfam" id="PF00389">
    <property type="entry name" value="2-Hacid_dh"/>
    <property type="match status" value="1"/>
</dbReference>